<dbReference type="PANTHER" id="PTHR36509:SF3">
    <property type="entry name" value="SIGNAL PEPTIDE PROTEIN"/>
    <property type="match status" value="1"/>
</dbReference>
<feature type="domain" description="DUF1214" evidence="2">
    <location>
        <begin position="343"/>
        <end position="449"/>
    </location>
</feature>
<dbReference type="Pfam" id="PF06863">
    <property type="entry name" value="DUF1254"/>
    <property type="match status" value="1"/>
</dbReference>
<gene>
    <name evidence="4" type="ORF">C7I85_14645</name>
</gene>
<dbReference type="Gene3D" id="2.60.120.600">
    <property type="entry name" value="Domain of unknown function DUF1214, C-terminal domain"/>
    <property type="match status" value="1"/>
</dbReference>
<dbReference type="InterPro" id="IPR010679">
    <property type="entry name" value="DUF1254"/>
</dbReference>
<feature type="signal peptide" evidence="1">
    <location>
        <begin position="1"/>
        <end position="16"/>
    </location>
</feature>
<dbReference type="InterPro" id="IPR010621">
    <property type="entry name" value="DUF1214"/>
</dbReference>
<keyword evidence="1" id="KW-0732">Signal</keyword>
<name>A0A2P7SDR7_9HYPH</name>
<keyword evidence="5" id="KW-1185">Reference proteome</keyword>
<dbReference type="PANTHER" id="PTHR36509">
    <property type="entry name" value="BLL3101 PROTEIN"/>
    <property type="match status" value="1"/>
</dbReference>
<evidence type="ECO:0000313" key="4">
    <source>
        <dbReference type="EMBL" id="PSJ60461.1"/>
    </source>
</evidence>
<evidence type="ECO:0000259" key="3">
    <source>
        <dbReference type="Pfam" id="PF06863"/>
    </source>
</evidence>
<reference evidence="4 5" key="1">
    <citation type="submission" date="2018-03" db="EMBL/GenBank/DDBJ databases">
        <title>The draft genome of Mesorhizobium soli JCM 19897.</title>
        <authorList>
            <person name="Li L."/>
            <person name="Liu L."/>
            <person name="Liang L."/>
            <person name="Wang T."/>
            <person name="Zhang X."/>
        </authorList>
    </citation>
    <scope>NUCLEOTIDE SEQUENCE [LARGE SCALE GENOMIC DNA]</scope>
    <source>
        <strain evidence="4 5">JCM 19897</strain>
    </source>
</reference>
<dbReference type="AlphaFoldDB" id="A0A2P7SDR7"/>
<comment type="caution">
    <text evidence="4">The sequence shown here is derived from an EMBL/GenBank/DDBJ whole genome shotgun (WGS) entry which is preliminary data.</text>
</comment>
<evidence type="ECO:0000259" key="2">
    <source>
        <dbReference type="Pfam" id="PF06742"/>
    </source>
</evidence>
<evidence type="ECO:0000256" key="1">
    <source>
        <dbReference type="SAM" id="SignalP"/>
    </source>
</evidence>
<feature type="domain" description="DUF1254" evidence="3">
    <location>
        <begin position="62"/>
        <end position="195"/>
    </location>
</feature>
<dbReference type="InterPro" id="IPR037050">
    <property type="entry name" value="DUF1254_sf"/>
</dbReference>
<dbReference type="InterPro" id="IPR037049">
    <property type="entry name" value="DUF1214_C_sf"/>
</dbReference>
<evidence type="ECO:0000313" key="5">
    <source>
        <dbReference type="Proteomes" id="UP000240653"/>
    </source>
</evidence>
<dbReference type="EMBL" id="PXYL01000006">
    <property type="protein sequence ID" value="PSJ60461.1"/>
    <property type="molecule type" value="Genomic_DNA"/>
</dbReference>
<accession>A0A2P7SDR7</accession>
<dbReference type="Gene3D" id="2.60.40.1610">
    <property type="entry name" value="Domain of unknown function DUF1254"/>
    <property type="match status" value="1"/>
</dbReference>
<dbReference type="SUPFAM" id="SSF160935">
    <property type="entry name" value="VPA0735-like"/>
    <property type="match status" value="1"/>
</dbReference>
<protein>
    <recommendedName>
        <fullName evidence="6">DUF1254 domain-containing protein</fullName>
    </recommendedName>
</protein>
<sequence length="465" mass="51309">MVLGLLALGVAGTAVAAQDFSADELNRRAIERRAVEAVIWGMPAVNYDLMLEAMIHEAKGAPNQILYWSRLPDWKNQTLTPNPDTIYFMPFIDTRDAGPIVIEIPPADGGSITGSIMDGWQTALEDVGPAGVDKGKGDKYLVLPPAYGGDVPAGYILLPSSTYQSYALLRSILPGGSEADVAKAVDYGKRIKVYPLSKADNPPETKFVDAADIVFDSTIPYDIRFYQALGRFVEANPWLPRDKAMIDQLKTIGIEKGKPFNPDGSTQDILNKAAGEAHAWLDEKYEDLFQPFFKGSRWALPASPEVVEGMQTNFSKEDSYPVDGRGATYSMAFFSAKHLGAGQYYLMTIKDKDGNAFDGDATYRLTVPPKAPVKQYWSVTVYDRANHALIRDMPRPSRSSQSTDLVKNADGSVDIWFGPKAPEGKENNWIPTKPGGKFEVLFRLYGPEKSFFDKKWVLPDIEKVG</sequence>
<dbReference type="OrthoDB" id="272779at2"/>
<organism evidence="4 5">
    <name type="scientific">Pseudaminobacter soli</name>
    <name type="common">ex Li et al. 2025</name>
    <dbReference type="NCBI Taxonomy" id="1295366"/>
    <lineage>
        <taxon>Bacteria</taxon>
        <taxon>Pseudomonadati</taxon>
        <taxon>Pseudomonadota</taxon>
        <taxon>Alphaproteobacteria</taxon>
        <taxon>Hyphomicrobiales</taxon>
        <taxon>Phyllobacteriaceae</taxon>
        <taxon>Pseudaminobacter</taxon>
    </lineage>
</organism>
<feature type="chain" id="PRO_5015115155" description="DUF1254 domain-containing protein" evidence="1">
    <location>
        <begin position="17"/>
        <end position="465"/>
    </location>
</feature>
<dbReference type="Proteomes" id="UP000240653">
    <property type="component" value="Unassembled WGS sequence"/>
</dbReference>
<dbReference type="Gene3D" id="1.10.3360.10">
    <property type="entry name" value="VPA0735-like domain"/>
    <property type="match status" value="1"/>
</dbReference>
<proteinExistence type="predicted"/>
<dbReference type="Pfam" id="PF06742">
    <property type="entry name" value="DUF1214"/>
    <property type="match status" value="1"/>
</dbReference>
<evidence type="ECO:0008006" key="6">
    <source>
        <dbReference type="Google" id="ProtNLM"/>
    </source>
</evidence>